<name>A0A9P9WJX3_9PEZI</name>
<dbReference type="InterPro" id="IPR011990">
    <property type="entry name" value="TPR-like_helical_dom_sf"/>
</dbReference>
<accession>A0A9P9WJX3</accession>
<dbReference type="PANTHER" id="PTHR38788:SF3">
    <property type="entry name" value="CLR5 DOMAIN-CONTAINING PROTEIN"/>
    <property type="match status" value="1"/>
</dbReference>
<evidence type="ECO:0000313" key="2">
    <source>
        <dbReference type="EMBL" id="KAI1867083.1"/>
    </source>
</evidence>
<dbReference type="SUPFAM" id="SSF48452">
    <property type="entry name" value="TPR-like"/>
    <property type="match status" value="1"/>
</dbReference>
<reference evidence="2" key="1">
    <citation type="submission" date="2021-03" db="EMBL/GenBank/DDBJ databases">
        <title>Revisited historic fungal species revealed as producer of novel bioactive compounds through whole genome sequencing and comparative genomics.</title>
        <authorList>
            <person name="Vignolle G.A."/>
            <person name="Hochenegger N."/>
            <person name="Mach R.L."/>
            <person name="Mach-Aigner A.R."/>
            <person name="Javad Rahimi M."/>
            <person name="Salim K.A."/>
            <person name="Chan C.M."/>
            <person name="Lim L.B.L."/>
            <person name="Cai F."/>
            <person name="Druzhinina I.S."/>
            <person name="U'Ren J.M."/>
            <person name="Derntl C."/>
        </authorList>
    </citation>
    <scope>NUCLEOTIDE SEQUENCE</scope>
    <source>
        <strain evidence="2">TUCIM 5799</strain>
    </source>
</reference>
<organism evidence="2 3">
    <name type="scientific">Neoarthrinium moseri</name>
    <dbReference type="NCBI Taxonomy" id="1658444"/>
    <lineage>
        <taxon>Eukaryota</taxon>
        <taxon>Fungi</taxon>
        <taxon>Dikarya</taxon>
        <taxon>Ascomycota</taxon>
        <taxon>Pezizomycotina</taxon>
        <taxon>Sordariomycetes</taxon>
        <taxon>Xylariomycetidae</taxon>
        <taxon>Amphisphaeriales</taxon>
        <taxon>Apiosporaceae</taxon>
        <taxon>Neoarthrinium</taxon>
    </lineage>
</organism>
<dbReference type="EMBL" id="JAFIMR010000019">
    <property type="protein sequence ID" value="KAI1867083.1"/>
    <property type="molecule type" value="Genomic_DNA"/>
</dbReference>
<dbReference type="Proteomes" id="UP000829685">
    <property type="component" value="Unassembled WGS sequence"/>
</dbReference>
<evidence type="ECO:0000313" key="3">
    <source>
        <dbReference type="Proteomes" id="UP000829685"/>
    </source>
</evidence>
<dbReference type="PANTHER" id="PTHR38788">
    <property type="entry name" value="CLR5 DOMAIN-CONTAINING PROTEIN"/>
    <property type="match status" value="1"/>
</dbReference>
<dbReference type="OrthoDB" id="5308957at2759"/>
<proteinExistence type="predicted"/>
<protein>
    <recommendedName>
        <fullName evidence="1">Clr5 domain-containing protein</fullName>
    </recommendedName>
</protein>
<dbReference type="AlphaFoldDB" id="A0A9P9WJX3"/>
<sequence>MALAVRPKSDYASRLDWDLHRDTITRLYWDERKTLKEVADFMEKEHDFYATLKMYKSRIKNWGLTKNLKSQEAERIKTKVDQGATPTLPVIRGRQIGSKRFKRHLNQVQPHSPTNQLVARRHTHSASPPIPQRLKSPKLLKEAEDCIQAIMSYTSSRFDDHIWDLSSHDYNWGGDTASSWWVDMWVVSDLIEQRRSSPEGFELLEECFDRYGTLIVNQHPGLVSATLCTILQLGGVGPELAESLLRYVAGLSQIKLGPAHPFTRLWTVLVGMGLPQIRQAAFALMTAHMDVIRANTEPGQRFRTIADVHITRRLARFAGMPIQAANGRVFNLAKEIAENMKSDNDIQWLNFTAFIKGAILVDGGLYQEADNYLETIRDDLFGWGRNTENFYGQKGRIMVGLGEYDKGIECFQKGLDIVTKWDRRDLSQEAFAYHHMRNAYRLKGDVEGEEKMKIKFLTSWNSLVSQIRAGRLHPLD</sequence>
<dbReference type="Gene3D" id="1.25.40.10">
    <property type="entry name" value="Tetratricopeptide repeat domain"/>
    <property type="match status" value="1"/>
</dbReference>
<evidence type="ECO:0000259" key="1">
    <source>
        <dbReference type="Pfam" id="PF14420"/>
    </source>
</evidence>
<feature type="domain" description="Clr5" evidence="1">
    <location>
        <begin position="15"/>
        <end position="66"/>
    </location>
</feature>
<dbReference type="Pfam" id="PF14420">
    <property type="entry name" value="Clr5"/>
    <property type="match status" value="1"/>
</dbReference>
<comment type="caution">
    <text evidence="2">The sequence shown here is derived from an EMBL/GenBank/DDBJ whole genome shotgun (WGS) entry which is preliminary data.</text>
</comment>
<keyword evidence="3" id="KW-1185">Reference proteome</keyword>
<gene>
    <name evidence="2" type="ORF">JX265_007659</name>
</gene>
<dbReference type="InterPro" id="IPR025676">
    <property type="entry name" value="Clr5_dom"/>
</dbReference>